<evidence type="ECO:0000256" key="2">
    <source>
        <dbReference type="ARBA" id="ARBA00006484"/>
    </source>
</evidence>
<name>A0A7C9DQV4_OPUST</name>
<comment type="similarity">
    <text evidence="2">Belongs to the short-chain dehydrogenases/reductases (SDR) family.</text>
</comment>
<keyword evidence="4" id="KW-0735">Signal-anchor</keyword>
<organism evidence="7">
    <name type="scientific">Opuntia streptacantha</name>
    <name type="common">Prickly pear cactus</name>
    <name type="synonym">Opuntia cardona</name>
    <dbReference type="NCBI Taxonomy" id="393608"/>
    <lineage>
        <taxon>Eukaryota</taxon>
        <taxon>Viridiplantae</taxon>
        <taxon>Streptophyta</taxon>
        <taxon>Embryophyta</taxon>
        <taxon>Tracheophyta</taxon>
        <taxon>Spermatophyta</taxon>
        <taxon>Magnoliopsida</taxon>
        <taxon>eudicotyledons</taxon>
        <taxon>Gunneridae</taxon>
        <taxon>Pentapetalae</taxon>
        <taxon>Caryophyllales</taxon>
        <taxon>Cactineae</taxon>
        <taxon>Cactaceae</taxon>
        <taxon>Opuntioideae</taxon>
        <taxon>Opuntia</taxon>
    </lineage>
</organism>
<dbReference type="Pfam" id="PF00106">
    <property type="entry name" value="adh_short"/>
    <property type="match status" value="1"/>
</dbReference>
<dbReference type="SUPFAM" id="SSF51735">
    <property type="entry name" value="NAD(P)-binding Rossmann-fold domains"/>
    <property type="match status" value="1"/>
</dbReference>
<accession>A0A7C9DQV4</accession>
<dbReference type="AlphaFoldDB" id="A0A7C9DQV4"/>
<evidence type="ECO:0000313" key="7">
    <source>
        <dbReference type="EMBL" id="MBA4644368.1"/>
    </source>
</evidence>
<reference evidence="7" key="2">
    <citation type="submission" date="2020-07" db="EMBL/GenBank/DDBJ databases">
        <authorList>
            <person name="Vera ALvarez R."/>
            <person name="Arias-Moreno D.M."/>
            <person name="Jimenez-Jacinto V."/>
            <person name="Jimenez-Bremont J.F."/>
            <person name="Swaminathan K."/>
            <person name="Moose S.P."/>
            <person name="Guerrero-Gonzalez M.L."/>
            <person name="Marino-Ramirez L."/>
            <person name="Landsman D."/>
            <person name="Rodriguez-Kessler M."/>
            <person name="Delgado-Sanchez P."/>
        </authorList>
    </citation>
    <scope>NUCLEOTIDE SEQUENCE</scope>
    <source>
        <tissue evidence="7">Cladode</tissue>
    </source>
</reference>
<feature type="transmembrane region" description="Helical" evidence="6">
    <location>
        <begin position="15"/>
        <end position="37"/>
    </location>
</feature>
<dbReference type="Gene3D" id="3.40.50.720">
    <property type="entry name" value="NAD(P)-binding Rossmann-like Domain"/>
    <property type="match status" value="1"/>
</dbReference>
<keyword evidence="5 7" id="KW-0560">Oxidoreductase</keyword>
<dbReference type="GO" id="GO:0008202">
    <property type="term" value="P:steroid metabolic process"/>
    <property type="evidence" value="ECO:0007669"/>
    <property type="project" value="TreeGrafter"/>
</dbReference>
<dbReference type="GO" id="GO:0016020">
    <property type="term" value="C:membrane"/>
    <property type="evidence" value="ECO:0007669"/>
    <property type="project" value="UniProtKB-SubCell"/>
</dbReference>
<dbReference type="GO" id="GO:0072582">
    <property type="term" value="F:17-beta-hydroxysteroid dehydrogenase (NADP+) activity"/>
    <property type="evidence" value="ECO:0007669"/>
    <property type="project" value="TreeGrafter"/>
</dbReference>
<evidence type="ECO:0000256" key="1">
    <source>
        <dbReference type="ARBA" id="ARBA00004606"/>
    </source>
</evidence>
<dbReference type="EC" id="1.1.1.146" evidence="7"/>
<dbReference type="PANTHER" id="PTHR43391">
    <property type="entry name" value="RETINOL DEHYDROGENASE-RELATED"/>
    <property type="match status" value="1"/>
</dbReference>
<evidence type="ECO:0000256" key="5">
    <source>
        <dbReference type="ARBA" id="ARBA00023002"/>
    </source>
</evidence>
<dbReference type="InterPro" id="IPR036291">
    <property type="entry name" value="NAD(P)-bd_dom_sf"/>
</dbReference>
<dbReference type="InterPro" id="IPR002347">
    <property type="entry name" value="SDR_fam"/>
</dbReference>
<evidence type="ECO:0000256" key="6">
    <source>
        <dbReference type="SAM" id="Phobius"/>
    </source>
</evidence>
<protein>
    <submittedName>
        <fullName evidence="7">11-beta-hydroxysteroid dehydrogenase</fullName>
        <ecNumber evidence="7">1.1.1.146</ecNumber>
    </submittedName>
</protein>
<keyword evidence="6" id="KW-0472">Membrane</keyword>
<dbReference type="GO" id="GO:0005829">
    <property type="term" value="C:cytosol"/>
    <property type="evidence" value="ECO:0007669"/>
    <property type="project" value="TreeGrafter"/>
</dbReference>
<keyword evidence="6" id="KW-0812">Transmembrane</keyword>
<keyword evidence="6" id="KW-1133">Transmembrane helix</keyword>
<dbReference type="EMBL" id="GISG01138102">
    <property type="protein sequence ID" value="MBA4644368.1"/>
    <property type="molecule type" value="Transcribed_RNA"/>
</dbReference>
<comment type="subcellular location">
    <subcellularLocation>
        <location evidence="1">Membrane</location>
        <topology evidence="1">Single-pass type II membrane protein</topology>
    </subcellularLocation>
</comment>
<dbReference type="GO" id="GO:0070524">
    <property type="term" value="F:11-beta-hydroxysteroid dehydrogenase (NADP+) activity"/>
    <property type="evidence" value="ECO:0007669"/>
    <property type="project" value="UniProtKB-EC"/>
</dbReference>
<evidence type="ECO:0000256" key="3">
    <source>
        <dbReference type="ARBA" id="ARBA00022857"/>
    </source>
</evidence>
<sequence length="158" mass="17288">MDLINWGLNIVAPPFTFFSLCLLLPPFHLLKFLLFVLRSLFFTEDVAGKVVIITGASSGIGEQLAYEYARRGACLVLAARRGKSLREVADMCLEVGSSDAVTITADVSDVDDCKRIVDSAISHFGRSPRSIILPTAHPQQIKATNEDSPSEHCTCCTW</sequence>
<reference evidence="7" key="1">
    <citation type="journal article" date="2013" name="J. Plant Res.">
        <title>Effect of fungi and light on seed germination of three Opuntia species from semiarid lands of central Mexico.</title>
        <authorList>
            <person name="Delgado-Sanchez P."/>
            <person name="Jimenez-Bremont J.F."/>
            <person name="Guerrero-Gonzalez Mde L."/>
            <person name="Flores J."/>
        </authorList>
    </citation>
    <scope>NUCLEOTIDE SEQUENCE</scope>
    <source>
        <tissue evidence="7">Cladode</tissue>
    </source>
</reference>
<dbReference type="PANTHER" id="PTHR43391:SF89">
    <property type="entry name" value="11-BETA-HYDROXYSTEROID DEHYDROGENASE 1A-RELATED"/>
    <property type="match status" value="1"/>
</dbReference>
<proteinExistence type="inferred from homology"/>
<evidence type="ECO:0000256" key="4">
    <source>
        <dbReference type="ARBA" id="ARBA00022968"/>
    </source>
</evidence>
<keyword evidence="3" id="KW-0521">NADP</keyword>